<dbReference type="InterPro" id="IPR050496">
    <property type="entry name" value="SNF2_RAD54_helicase_repair"/>
</dbReference>
<reference evidence="3" key="2">
    <citation type="submission" date="2025-09" db="UniProtKB">
        <authorList>
            <consortium name="Ensembl"/>
        </authorList>
    </citation>
    <scope>IDENTIFICATION</scope>
</reference>
<dbReference type="SUPFAM" id="SSF52540">
    <property type="entry name" value="P-loop containing nucleoside triphosphate hydrolases"/>
    <property type="match status" value="1"/>
</dbReference>
<dbReference type="GO" id="GO:0015616">
    <property type="term" value="F:DNA translocase activity"/>
    <property type="evidence" value="ECO:0007669"/>
    <property type="project" value="TreeGrafter"/>
</dbReference>
<accession>A0A8C4QY12</accession>
<dbReference type="PROSITE" id="PS51192">
    <property type="entry name" value="HELICASE_ATP_BIND_1"/>
    <property type="match status" value="1"/>
</dbReference>
<keyword evidence="4" id="KW-1185">Reference proteome</keyword>
<feature type="domain" description="Helicase ATP-binding" evidence="2">
    <location>
        <begin position="1"/>
        <end position="89"/>
    </location>
</feature>
<dbReference type="AlphaFoldDB" id="A0A8C4QY12"/>
<evidence type="ECO:0000313" key="3">
    <source>
        <dbReference type="Ensembl" id="ENSEBUP00000022252.1"/>
    </source>
</evidence>
<dbReference type="Proteomes" id="UP000694388">
    <property type="component" value="Unplaced"/>
</dbReference>
<sequence length="219" mass="24928">MRVQRVGGVILTSYSLLIHTWQQLATKHGNDFVWDMMILDEGHKIKNSSSKTAKAVRAIPSKFRIALTGTPIQNNLQEMWALVDFVCQGSLLGTLKTFKMEYDDPISRARQKDATVGEKALGMRMSENLQTLMKPYFLRRTKADVQMKTTHVPNISEPEENGYEGSTQAGGAAFCHKRSQALMPSLKRKNDLIIWVYLSDIQKQIYTSFVMLDQIKEVR</sequence>
<dbReference type="PANTHER" id="PTHR45629">
    <property type="entry name" value="SNF2/RAD54 FAMILY MEMBER"/>
    <property type="match status" value="1"/>
</dbReference>
<evidence type="ECO:0000259" key="2">
    <source>
        <dbReference type="PROSITE" id="PS51192"/>
    </source>
</evidence>
<dbReference type="FunFam" id="3.40.50.10810:FF:000094">
    <property type="entry name" value="DNA excision repair protein ERCC-6"/>
    <property type="match status" value="1"/>
</dbReference>
<dbReference type="InterPro" id="IPR000330">
    <property type="entry name" value="SNF2_N"/>
</dbReference>
<keyword evidence="1" id="KW-0378">Hydrolase</keyword>
<keyword evidence="1" id="KW-0547">Nucleotide-binding</keyword>
<dbReference type="GeneTree" id="ENSGT00940000156837"/>
<evidence type="ECO:0000313" key="4">
    <source>
        <dbReference type="Proteomes" id="UP000694388"/>
    </source>
</evidence>
<keyword evidence="1" id="KW-0067">ATP-binding</keyword>
<protein>
    <recommendedName>
        <fullName evidence="2">Helicase ATP-binding domain-containing protein</fullName>
    </recommendedName>
</protein>
<proteinExistence type="predicted"/>
<dbReference type="InterPro" id="IPR014001">
    <property type="entry name" value="Helicase_ATP-bd"/>
</dbReference>
<dbReference type="InterPro" id="IPR027417">
    <property type="entry name" value="P-loop_NTPase"/>
</dbReference>
<dbReference type="PANTHER" id="PTHR45629:SF7">
    <property type="entry name" value="DNA EXCISION REPAIR PROTEIN ERCC-6-RELATED"/>
    <property type="match status" value="1"/>
</dbReference>
<name>A0A8C4QY12_EPTBU</name>
<keyword evidence="1" id="KW-0347">Helicase</keyword>
<dbReference type="Ensembl" id="ENSEBUT00000022828.1">
    <property type="protein sequence ID" value="ENSEBUP00000022252.1"/>
    <property type="gene ID" value="ENSEBUG00000013711.1"/>
</dbReference>
<dbReference type="GO" id="GO:0004386">
    <property type="term" value="F:helicase activity"/>
    <property type="evidence" value="ECO:0007669"/>
    <property type="project" value="UniProtKB-KW"/>
</dbReference>
<dbReference type="GO" id="GO:0005524">
    <property type="term" value="F:ATP binding"/>
    <property type="evidence" value="ECO:0007669"/>
    <property type="project" value="InterPro"/>
</dbReference>
<dbReference type="InterPro" id="IPR038718">
    <property type="entry name" value="SNF2-like_sf"/>
</dbReference>
<organism evidence="3 4">
    <name type="scientific">Eptatretus burgeri</name>
    <name type="common">Inshore hagfish</name>
    <dbReference type="NCBI Taxonomy" id="7764"/>
    <lineage>
        <taxon>Eukaryota</taxon>
        <taxon>Metazoa</taxon>
        <taxon>Chordata</taxon>
        <taxon>Craniata</taxon>
        <taxon>Vertebrata</taxon>
        <taxon>Cyclostomata</taxon>
        <taxon>Myxini</taxon>
        <taxon>Myxiniformes</taxon>
        <taxon>Myxinidae</taxon>
        <taxon>Eptatretinae</taxon>
        <taxon>Eptatretus</taxon>
    </lineage>
</organism>
<dbReference type="Pfam" id="PF00176">
    <property type="entry name" value="SNF2-rel_dom"/>
    <property type="match status" value="1"/>
</dbReference>
<dbReference type="Gene3D" id="3.40.50.10810">
    <property type="entry name" value="Tandem AAA-ATPase domain"/>
    <property type="match status" value="1"/>
</dbReference>
<evidence type="ECO:0000256" key="1">
    <source>
        <dbReference type="ARBA" id="ARBA00022806"/>
    </source>
</evidence>
<reference evidence="3" key="1">
    <citation type="submission" date="2025-08" db="UniProtKB">
        <authorList>
            <consortium name="Ensembl"/>
        </authorList>
    </citation>
    <scope>IDENTIFICATION</scope>
</reference>